<dbReference type="AlphaFoldDB" id="A0A8S4RJ84"/>
<dbReference type="GO" id="GO:0016787">
    <property type="term" value="F:hydrolase activity"/>
    <property type="evidence" value="ECO:0007669"/>
    <property type="project" value="UniProtKB-KW"/>
</dbReference>
<evidence type="ECO:0000256" key="3">
    <source>
        <dbReference type="ARBA" id="ARBA00022763"/>
    </source>
</evidence>
<keyword evidence="4" id="KW-0378">Hydrolase</keyword>
<evidence type="ECO:0000256" key="7">
    <source>
        <dbReference type="ARBA" id="ARBA00023204"/>
    </source>
</evidence>
<keyword evidence="11" id="KW-1185">Reference proteome</keyword>
<dbReference type="FunFam" id="3.40.50.300:FF:000813">
    <property type="entry name" value="helicase POLQ-like isoform X1"/>
    <property type="match status" value="1"/>
</dbReference>
<reference evidence="10" key="1">
    <citation type="submission" date="2022-03" db="EMBL/GenBank/DDBJ databases">
        <authorList>
            <person name="Lindestad O."/>
        </authorList>
    </citation>
    <scope>NUCLEOTIDE SEQUENCE</scope>
</reference>
<dbReference type="SUPFAM" id="SSF52540">
    <property type="entry name" value="P-loop containing nucleoside triphosphate hydrolases"/>
    <property type="match status" value="2"/>
</dbReference>
<keyword evidence="8" id="KW-0539">Nucleus</keyword>
<name>A0A8S4RJ84_9NEOP</name>
<dbReference type="Proteomes" id="UP000838756">
    <property type="component" value="Unassembled WGS sequence"/>
</dbReference>
<evidence type="ECO:0000313" key="10">
    <source>
        <dbReference type="EMBL" id="CAH2236611.1"/>
    </source>
</evidence>
<dbReference type="Pfam" id="PF00270">
    <property type="entry name" value="DEAD"/>
    <property type="match status" value="1"/>
</dbReference>
<dbReference type="InterPro" id="IPR027417">
    <property type="entry name" value="P-loop_NTPase"/>
</dbReference>
<dbReference type="PANTHER" id="PTHR47961:SF12">
    <property type="entry name" value="HELICASE POLQ-LIKE"/>
    <property type="match status" value="1"/>
</dbReference>
<dbReference type="SMART" id="SM00487">
    <property type="entry name" value="DEXDc"/>
    <property type="match status" value="1"/>
</dbReference>
<dbReference type="OrthoDB" id="2320933at2759"/>
<sequence>MHDSQSTPKRRSRENLGLGKVSRASKLPKLKVRDAYLVNSTPISSCETFSMVEKCESPCLPCNQVEYKMCDSTSNSSICSDIPGSPGVLESGFLNNLENWESFVGSKHNNSGNTKVEIEDNSINMDDIFHSKLEQDLIKNHLDRTLLTSRCEKVFRDEIEESFDMINQSICHINNENRSSLFETKDSFLLDIRESGIEAMQKVANTNDLLKPQLNQEFLKPNTFYGLPNIVKGLFKTYRNIEKFYDWQEECLNLDAIRERRNLIYALPTSGGKTLVAEVLMLREVLNRKQNALFILPFVAIVQEKIWSLAPFALQLDFLVEEYAAGKGHIPPKKRRKKNSIYIATIEKGLALIRSLVELGRLNELGLIVVDELHLIGEAGRGSTLETLLTTVIFANQGIQIVGMSATIGNLPDIARFLNADVYEKQFRPVELTEYVKLGDMLHRIVWDGGAMEIFPERQLAFDYSAAGATLDPDYLGGLVSEVVPQASCLVFCPTKRNCENVAALLCKLQRRGLDLDEVFDETIQALLKSGALEVVDKGSDDGNFCVSVSKLGRAAIKGCMELDVAKQLLLELDVAARSLVVMGSLHLLHLVTPRDSGVRPDYRHYYALTTLLQYCDLDEEGIQTAKILGITEMNAVRMMTGKPITARALQLVRAGYKRIEDIAKASVDELANNVAHLSRSAADHLISAARVMLIEKVENLRAEAEDVMEELKL</sequence>
<keyword evidence="2" id="KW-0547">Nucleotide-binding</keyword>
<dbReference type="Gene3D" id="1.10.150.20">
    <property type="entry name" value="5' to 3' exonuclease, C-terminal subdomain"/>
    <property type="match status" value="1"/>
</dbReference>
<dbReference type="EMBL" id="CAKXAJ010025216">
    <property type="protein sequence ID" value="CAH2236611.1"/>
    <property type="molecule type" value="Genomic_DNA"/>
</dbReference>
<keyword evidence="5" id="KW-0347">Helicase</keyword>
<dbReference type="GO" id="GO:0005524">
    <property type="term" value="F:ATP binding"/>
    <property type="evidence" value="ECO:0007669"/>
    <property type="project" value="UniProtKB-KW"/>
</dbReference>
<gene>
    <name evidence="10" type="primary">jg16450</name>
    <name evidence="10" type="ORF">PAEG_LOCUS13976</name>
</gene>
<dbReference type="Gene3D" id="3.40.50.300">
    <property type="entry name" value="P-loop containing nucleotide triphosphate hydrolases"/>
    <property type="match status" value="2"/>
</dbReference>
<evidence type="ECO:0000256" key="6">
    <source>
        <dbReference type="ARBA" id="ARBA00022840"/>
    </source>
</evidence>
<comment type="subcellular location">
    <subcellularLocation>
        <location evidence="1">Nucleus</location>
    </subcellularLocation>
</comment>
<evidence type="ECO:0000256" key="2">
    <source>
        <dbReference type="ARBA" id="ARBA00022741"/>
    </source>
</evidence>
<feature type="domain" description="Helicase ATP-binding" evidence="9">
    <location>
        <begin position="254"/>
        <end position="426"/>
    </location>
</feature>
<dbReference type="GO" id="GO:0003676">
    <property type="term" value="F:nucleic acid binding"/>
    <property type="evidence" value="ECO:0007669"/>
    <property type="project" value="InterPro"/>
</dbReference>
<dbReference type="CDD" id="cd18026">
    <property type="entry name" value="DEXHc_POLQ-like"/>
    <property type="match status" value="1"/>
</dbReference>
<evidence type="ECO:0000256" key="8">
    <source>
        <dbReference type="ARBA" id="ARBA00023242"/>
    </source>
</evidence>
<dbReference type="PANTHER" id="PTHR47961">
    <property type="entry name" value="DNA POLYMERASE THETA, PUTATIVE (AFU_ORTHOLOGUE AFUA_1G05260)-RELATED"/>
    <property type="match status" value="1"/>
</dbReference>
<dbReference type="InterPro" id="IPR050474">
    <property type="entry name" value="Hel308_SKI2-like"/>
</dbReference>
<organism evidence="10 11">
    <name type="scientific">Pararge aegeria aegeria</name>
    <dbReference type="NCBI Taxonomy" id="348720"/>
    <lineage>
        <taxon>Eukaryota</taxon>
        <taxon>Metazoa</taxon>
        <taxon>Ecdysozoa</taxon>
        <taxon>Arthropoda</taxon>
        <taxon>Hexapoda</taxon>
        <taxon>Insecta</taxon>
        <taxon>Pterygota</taxon>
        <taxon>Neoptera</taxon>
        <taxon>Endopterygota</taxon>
        <taxon>Lepidoptera</taxon>
        <taxon>Glossata</taxon>
        <taxon>Ditrysia</taxon>
        <taxon>Papilionoidea</taxon>
        <taxon>Nymphalidae</taxon>
        <taxon>Satyrinae</taxon>
        <taxon>Satyrini</taxon>
        <taxon>Parargina</taxon>
        <taxon>Pararge</taxon>
    </lineage>
</organism>
<comment type="caution">
    <text evidence="10">The sequence shown here is derived from an EMBL/GenBank/DDBJ whole genome shotgun (WGS) entry which is preliminary data.</text>
</comment>
<protein>
    <submittedName>
        <fullName evidence="10">Jg16450 protein</fullName>
    </submittedName>
</protein>
<dbReference type="GO" id="GO:0005634">
    <property type="term" value="C:nucleus"/>
    <property type="evidence" value="ECO:0007669"/>
    <property type="project" value="UniProtKB-SubCell"/>
</dbReference>
<evidence type="ECO:0000259" key="9">
    <source>
        <dbReference type="PROSITE" id="PS51192"/>
    </source>
</evidence>
<evidence type="ECO:0000256" key="4">
    <source>
        <dbReference type="ARBA" id="ARBA00022801"/>
    </source>
</evidence>
<accession>A0A8S4RJ84</accession>
<dbReference type="GO" id="GO:0004386">
    <property type="term" value="F:helicase activity"/>
    <property type="evidence" value="ECO:0007669"/>
    <property type="project" value="UniProtKB-KW"/>
</dbReference>
<dbReference type="InterPro" id="IPR014001">
    <property type="entry name" value="Helicase_ATP-bd"/>
</dbReference>
<dbReference type="GO" id="GO:0006302">
    <property type="term" value="P:double-strand break repair"/>
    <property type="evidence" value="ECO:0007669"/>
    <property type="project" value="UniProtKB-ARBA"/>
</dbReference>
<keyword evidence="3" id="KW-0227">DNA damage</keyword>
<evidence type="ECO:0000256" key="1">
    <source>
        <dbReference type="ARBA" id="ARBA00004123"/>
    </source>
</evidence>
<dbReference type="InterPro" id="IPR011545">
    <property type="entry name" value="DEAD/DEAH_box_helicase_dom"/>
</dbReference>
<proteinExistence type="predicted"/>
<keyword evidence="7" id="KW-0234">DNA repair</keyword>
<dbReference type="PROSITE" id="PS51192">
    <property type="entry name" value="HELICASE_ATP_BIND_1"/>
    <property type="match status" value="1"/>
</dbReference>
<evidence type="ECO:0000313" key="11">
    <source>
        <dbReference type="Proteomes" id="UP000838756"/>
    </source>
</evidence>
<evidence type="ECO:0000256" key="5">
    <source>
        <dbReference type="ARBA" id="ARBA00022806"/>
    </source>
</evidence>
<keyword evidence="6" id="KW-0067">ATP-binding</keyword>